<dbReference type="AlphaFoldDB" id="A0AAD6SSM5"/>
<evidence type="ECO:0000313" key="2">
    <source>
        <dbReference type="Proteomes" id="UP001218188"/>
    </source>
</evidence>
<organism evidence="1 2">
    <name type="scientific">Mycena alexandri</name>
    <dbReference type="NCBI Taxonomy" id="1745969"/>
    <lineage>
        <taxon>Eukaryota</taxon>
        <taxon>Fungi</taxon>
        <taxon>Dikarya</taxon>
        <taxon>Basidiomycota</taxon>
        <taxon>Agaricomycotina</taxon>
        <taxon>Agaricomycetes</taxon>
        <taxon>Agaricomycetidae</taxon>
        <taxon>Agaricales</taxon>
        <taxon>Marasmiineae</taxon>
        <taxon>Mycenaceae</taxon>
        <taxon>Mycena</taxon>
    </lineage>
</organism>
<reference evidence="1" key="1">
    <citation type="submission" date="2023-03" db="EMBL/GenBank/DDBJ databases">
        <title>Massive genome expansion in bonnet fungi (Mycena s.s.) driven by repeated elements and novel gene families across ecological guilds.</title>
        <authorList>
            <consortium name="Lawrence Berkeley National Laboratory"/>
            <person name="Harder C.B."/>
            <person name="Miyauchi S."/>
            <person name="Viragh M."/>
            <person name="Kuo A."/>
            <person name="Thoen E."/>
            <person name="Andreopoulos B."/>
            <person name="Lu D."/>
            <person name="Skrede I."/>
            <person name="Drula E."/>
            <person name="Henrissat B."/>
            <person name="Morin E."/>
            <person name="Kohler A."/>
            <person name="Barry K."/>
            <person name="LaButti K."/>
            <person name="Morin E."/>
            <person name="Salamov A."/>
            <person name="Lipzen A."/>
            <person name="Mereny Z."/>
            <person name="Hegedus B."/>
            <person name="Baldrian P."/>
            <person name="Stursova M."/>
            <person name="Weitz H."/>
            <person name="Taylor A."/>
            <person name="Grigoriev I.V."/>
            <person name="Nagy L.G."/>
            <person name="Martin F."/>
            <person name="Kauserud H."/>
        </authorList>
    </citation>
    <scope>NUCLEOTIDE SEQUENCE</scope>
    <source>
        <strain evidence="1">CBHHK200</strain>
    </source>
</reference>
<gene>
    <name evidence="1" type="ORF">C8F04DRAFT_1261142</name>
</gene>
<name>A0AAD6SSM5_9AGAR</name>
<evidence type="ECO:0000313" key="1">
    <source>
        <dbReference type="EMBL" id="KAJ7033331.1"/>
    </source>
</evidence>
<evidence type="ECO:0008006" key="3">
    <source>
        <dbReference type="Google" id="ProtNLM"/>
    </source>
</evidence>
<protein>
    <recommendedName>
        <fullName evidence="3">F-box domain-containing protein</fullName>
    </recommendedName>
</protein>
<comment type="caution">
    <text evidence="1">The sequence shown here is derived from an EMBL/GenBank/DDBJ whole genome shotgun (WGS) entry which is preliminary data.</text>
</comment>
<proteinExistence type="predicted"/>
<dbReference type="InterPro" id="IPR032675">
    <property type="entry name" value="LRR_dom_sf"/>
</dbReference>
<dbReference type="EMBL" id="JARJCM010000066">
    <property type="protein sequence ID" value="KAJ7033331.1"/>
    <property type="molecule type" value="Genomic_DNA"/>
</dbReference>
<accession>A0AAD6SSM5</accession>
<sequence>MNFSLAAVSNGMIMDRLRSNDAPVFSEAQQIKEILESVVQLPGLLAQSPDGQPEPEALRKLISNLSSLIAPIRRLPLELLEIIFVNAIGIADLALHSGTHRRVPAVCHHWRSVALSTPEFWSTFAVSLEAQGGTVLPTLRLHIARSRQRLLRIHILYDNPLFLSKEINGEALAELLKHTEQWGHISIPHGLDVSHFALTRGRLLSLQSFAYEGKWLQAPLALQAFMMAPNLYTVDLALSNLDDYTDTRMENIVPCQGHLTRLTLHHFQRWNASLGHFIQQFCGSLCQLILHDIKIRTRDLLAALRILPALESLSIGRMSALAVNDVLFDAIESEKIVPLLKEFYLGGRNLGSTGSILSMLESRDRRSRLSKICLVFEMRAVWPTQRSRLKSLGFLDWSKYFRRVAGGFARIDGGQARWQNREFDNEYFPPLPPSCRVFIEI</sequence>
<dbReference type="Proteomes" id="UP001218188">
    <property type="component" value="Unassembled WGS sequence"/>
</dbReference>
<dbReference type="Gene3D" id="3.80.10.10">
    <property type="entry name" value="Ribonuclease Inhibitor"/>
    <property type="match status" value="1"/>
</dbReference>
<dbReference type="SUPFAM" id="SSF52047">
    <property type="entry name" value="RNI-like"/>
    <property type="match status" value="1"/>
</dbReference>
<keyword evidence="2" id="KW-1185">Reference proteome</keyword>